<feature type="domain" description="HTH iclR-type" evidence="7">
    <location>
        <begin position="22"/>
        <end position="84"/>
    </location>
</feature>
<name>A0A7V7FWS2_9GAMM</name>
<keyword evidence="2" id="KW-0238">DNA-binding</keyword>
<dbReference type="SUPFAM" id="SSF55781">
    <property type="entry name" value="GAF domain-like"/>
    <property type="match status" value="1"/>
</dbReference>
<dbReference type="GO" id="GO:0003677">
    <property type="term" value="F:DNA binding"/>
    <property type="evidence" value="ECO:0007669"/>
    <property type="project" value="UniProtKB-KW"/>
</dbReference>
<dbReference type="PANTHER" id="PTHR30136">
    <property type="entry name" value="HELIX-TURN-HELIX TRANSCRIPTIONAL REGULATOR, ICLR FAMILY"/>
    <property type="match status" value="1"/>
</dbReference>
<evidence type="ECO:0000259" key="8">
    <source>
        <dbReference type="PROSITE" id="PS51078"/>
    </source>
</evidence>
<evidence type="ECO:0000259" key="7">
    <source>
        <dbReference type="PROSITE" id="PS51077"/>
    </source>
</evidence>
<dbReference type="InterPro" id="IPR005471">
    <property type="entry name" value="Tscrpt_reg_IclR_N"/>
</dbReference>
<reference evidence="9 10" key="1">
    <citation type="submission" date="2019-08" db="EMBL/GenBank/DDBJ databases">
        <title>Bioinformatics analysis of the strain L3 and L5.</title>
        <authorList>
            <person name="Li X."/>
        </authorList>
    </citation>
    <scope>NUCLEOTIDE SEQUENCE [LARGE SCALE GENOMIC DNA]</scope>
    <source>
        <strain evidence="9 10">L5</strain>
    </source>
</reference>
<dbReference type="PROSITE" id="PS51078">
    <property type="entry name" value="ICLR_ED"/>
    <property type="match status" value="1"/>
</dbReference>
<sequence>MKQSSSVSTGVGQKAPSRPESVKTAARTLSLFESFAEAQTPLSLTDLAKRIDAPVSSCHALVKTLQSLGYVYVLEQKKRVYPTKRLLQIAQSIASHDPLLESVSPVLQDLRDALGETVILGKRQDYSVVYLDIIEGTHTVRYAANPGDAKPLHSSAIGKAMLGEESGVRLQSLLERLPLPSVTSSTITDRDQLLDDILNGQRRGYFVTRGENVDDVMALAIARPVFGETLGLAIAGPMERMSRHYERYRETLIRHGDRLASL</sequence>
<dbReference type="RefSeq" id="WP_149330015.1">
    <property type="nucleotide sequence ID" value="NZ_VTPY01000008.1"/>
</dbReference>
<dbReference type="EMBL" id="VTPY01000008">
    <property type="protein sequence ID" value="KAA0010051.1"/>
    <property type="molecule type" value="Genomic_DNA"/>
</dbReference>
<gene>
    <name evidence="9" type="ORF">F0A17_19405</name>
</gene>
<dbReference type="PROSITE" id="PS51077">
    <property type="entry name" value="HTH_ICLR"/>
    <property type="match status" value="1"/>
</dbReference>
<dbReference type="InterPro" id="IPR029016">
    <property type="entry name" value="GAF-like_dom_sf"/>
</dbReference>
<evidence type="ECO:0000256" key="6">
    <source>
        <dbReference type="SAM" id="MobiDB-lite"/>
    </source>
</evidence>
<evidence type="ECO:0000313" key="10">
    <source>
        <dbReference type="Proteomes" id="UP000486760"/>
    </source>
</evidence>
<feature type="compositionally biased region" description="Polar residues" evidence="6">
    <location>
        <begin position="1"/>
        <end position="11"/>
    </location>
</feature>
<dbReference type="SMART" id="SM00346">
    <property type="entry name" value="HTH_ICLR"/>
    <property type="match status" value="1"/>
</dbReference>
<keyword evidence="10" id="KW-1185">Reference proteome</keyword>
<feature type="domain" description="IclR-ED" evidence="8">
    <location>
        <begin position="85"/>
        <end position="262"/>
    </location>
</feature>
<dbReference type="Gene3D" id="3.30.450.40">
    <property type="match status" value="1"/>
</dbReference>
<dbReference type="AlphaFoldDB" id="A0A7V7FWS2"/>
<feature type="region of interest" description="Disordered" evidence="6">
    <location>
        <begin position="1"/>
        <end position="21"/>
    </location>
</feature>
<dbReference type="InterPro" id="IPR036390">
    <property type="entry name" value="WH_DNA-bd_sf"/>
</dbReference>
<dbReference type="Pfam" id="PF01614">
    <property type="entry name" value="IclR_C"/>
    <property type="match status" value="1"/>
</dbReference>
<dbReference type="Gene3D" id="1.10.10.10">
    <property type="entry name" value="Winged helix-like DNA-binding domain superfamily/Winged helix DNA-binding domain"/>
    <property type="match status" value="1"/>
</dbReference>
<accession>A0A7V7FWS2</accession>
<dbReference type="InterPro" id="IPR036388">
    <property type="entry name" value="WH-like_DNA-bd_sf"/>
</dbReference>
<evidence type="ECO:0000256" key="5">
    <source>
        <dbReference type="ARBA" id="ARBA00042627"/>
    </source>
</evidence>
<protein>
    <recommendedName>
        <fullName evidence="4">HTH-type transcriptional repressor AllR</fullName>
    </recommendedName>
    <alternativeName>
        <fullName evidence="5">Negative regulator of allantoin and glyoxylate utilization operons</fullName>
    </alternativeName>
</protein>
<organism evidence="9 10">
    <name type="scientific">Billgrantia pellis</name>
    <dbReference type="NCBI Taxonomy" id="2606936"/>
    <lineage>
        <taxon>Bacteria</taxon>
        <taxon>Pseudomonadati</taxon>
        <taxon>Pseudomonadota</taxon>
        <taxon>Gammaproteobacteria</taxon>
        <taxon>Oceanospirillales</taxon>
        <taxon>Halomonadaceae</taxon>
        <taxon>Billgrantia</taxon>
    </lineage>
</organism>
<dbReference type="InterPro" id="IPR014757">
    <property type="entry name" value="Tscrpt_reg_IclR_C"/>
</dbReference>
<keyword evidence="3" id="KW-0804">Transcription</keyword>
<evidence type="ECO:0000313" key="9">
    <source>
        <dbReference type="EMBL" id="KAA0010051.1"/>
    </source>
</evidence>
<evidence type="ECO:0000256" key="2">
    <source>
        <dbReference type="ARBA" id="ARBA00023125"/>
    </source>
</evidence>
<dbReference type="Pfam" id="PF09339">
    <property type="entry name" value="HTH_IclR"/>
    <property type="match status" value="1"/>
</dbReference>
<dbReference type="GO" id="GO:0003700">
    <property type="term" value="F:DNA-binding transcription factor activity"/>
    <property type="evidence" value="ECO:0007669"/>
    <property type="project" value="TreeGrafter"/>
</dbReference>
<dbReference type="InterPro" id="IPR050707">
    <property type="entry name" value="HTH_MetabolicPath_Reg"/>
</dbReference>
<evidence type="ECO:0000256" key="1">
    <source>
        <dbReference type="ARBA" id="ARBA00023015"/>
    </source>
</evidence>
<keyword evidence="1" id="KW-0805">Transcription regulation</keyword>
<dbReference type="PANTHER" id="PTHR30136:SF24">
    <property type="entry name" value="HTH-TYPE TRANSCRIPTIONAL REPRESSOR ALLR"/>
    <property type="match status" value="1"/>
</dbReference>
<dbReference type="Proteomes" id="UP000486760">
    <property type="component" value="Unassembled WGS sequence"/>
</dbReference>
<dbReference type="SUPFAM" id="SSF46785">
    <property type="entry name" value="Winged helix' DNA-binding domain"/>
    <property type="match status" value="1"/>
</dbReference>
<comment type="caution">
    <text evidence="9">The sequence shown here is derived from an EMBL/GenBank/DDBJ whole genome shotgun (WGS) entry which is preliminary data.</text>
</comment>
<evidence type="ECO:0000256" key="3">
    <source>
        <dbReference type="ARBA" id="ARBA00023163"/>
    </source>
</evidence>
<evidence type="ECO:0000256" key="4">
    <source>
        <dbReference type="ARBA" id="ARBA00040379"/>
    </source>
</evidence>
<proteinExistence type="predicted"/>
<dbReference type="GO" id="GO:0045892">
    <property type="term" value="P:negative regulation of DNA-templated transcription"/>
    <property type="evidence" value="ECO:0007669"/>
    <property type="project" value="TreeGrafter"/>
</dbReference>